<dbReference type="InterPro" id="IPR029044">
    <property type="entry name" value="Nucleotide-diphossugar_trans"/>
</dbReference>
<comment type="subcellular location">
    <subcellularLocation>
        <location evidence="1">Membrane</location>
        <topology evidence="1">Multi-pass membrane protein</topology>
    </subcellularLocation>
</comment>
<reference evidence="10" key="2">
    <citation type="submission" date="2022-05" db="EMBL/GenBank/DDBJ databases">
        <title>Metagenome Sequencing of an Archaeal-Dominated Microbial Community from a Hot Spring at the Los Azufres Geothermal Field, Mexico.</title>
        <authorList>
            <person name="Marin-Paredes R."/>
            <person name="Martinez-Romero E."/>
            <person name="Servin-Garciduenas L.E."/>
        </authorList>
    </citation>
    <scope>NUCLEOTIDE SEQUENCE</scope>
    <source>
        <strain evidence="10">AZ1-454</strain>
    </source>
</reference>
<keyword evidence="2" id="KW-0328">Glycosyltransferase</keyword>
<dbReference type="Pfam" id="PF13632">
    <property type="entry name" value="Glyco_trans_2_3"/>
    <property type="match status" value="1"/>
</dbReference>
<dbReference type="InterPro" id="IPR001173">
    <property type="entry name" value="Glyco_trans_2-like"/>
</dbReference>
<name>A0A0F2LM21_9CREN</name>
<keyword evidence="3" id="KW-0808">Transferase</keyword>
<feature type="transmembrane region" description="Helical" evidence="7">
    <location>
        <begin position="340"/>
        <end position="357"/>
    </location>
</feature>
<evidence type="ECO:0000313" key="9">
    <source>
        <dbReference type="EMBL" id="KJR78628.1"/>
    </source>
</evidence>
<evidence type="ECO:0000313" key="10">
    <source>
        <dbReference type="EMBL" id="MCL7343583.1"/>
    </source>
</evidence>
<evidence type="ECO:0000256" key="2">
    <source>
        <dbReference type="ARBA" id="ARBA00022676"/>
    </source>
</evidence>
<dbReference type="PANTHER" id="PTHR43867">
    <property type="entry name" value="CELLULOSE SYNTHASE CATALYTIC SUBUNIT A [UDP-FORMING]"/>
    <property type="match status" value="1"/>
</dbReference>
<dbReference type="EMBL" id="JZWS02000002">
    <property type="protein sequence ID" value="MCL7343583.1"/>
    <property type="molecule type" value="Genomic_DNA"/>
</dbReference>
<organism evidence="9">
    <name type="scientific">Candidatus Aramenus sulfurataquae</name>
    <dbReference type="NCBI Taxonomy" id="1326980"/>
    <lineage>
        <taxon>Archaea</taxon>
        <taxon>Thermoproteota</taxon>
        <taxon>Thermoprotei</taxon>
        <taxon>Sulfolobales</taxon>
        <taxon>Sulfolobaceae</taxon>
        <taxon>Candidatus Aramenus</taxon>
    </lineage>
</organism>
<accession>A0A0F2LM21</accession>
<dbReference type="PATRIC" id="fig|1326980.8.peg.2064"/>
<feature type="domain" description="Glycosyltransferase 2-like" evidence="8">
    <location>
        <begin position="125"/>
        <end position="322"/>
    </location>
</feature>
<dbReference type="GO" id="GO:0016020">
    <property type="term" value="C:membrane"/>
    <property type="evidence" value="ECO:0007669"/>
    <property type="project" value="UniProtKB-SubCell"/>
</dbReference>
<dbReference type="InterPro" id="IPR050321">
    <property type="entry name" value="Glycosyltr_2/OpgH_subfam"/>
</dbReference>
<gene>
    <name evidence="10" type="ORF">TQ35_003300</name>
    <name evidence="9" type="ORF">TQ35_06230</name>
</gene>
<keyword evidence="5 7" id="KW-1133">Transmembrane helix</keyword>
<keyword evidence="4 7" id="KW-0812">Transmembrane</keyword>
<dbReference type="EMBL" id="JZWS01000071">
    <property type="protein sequence ID" value="KJR78628.1"/>
    <property type="molecule type" value="Genomic_DNA"/>
</dbReference>
<sequence>MNLFLSLLLLVSSVFSSAWLILQGIYYASEEKVSKGEERKEKISVIVAIKDEKVETVKGLVDNLSKLDYEDYEVIIVSDDSEERFRELLSIPMPENFRLVRRERSRGRKAGALNYGVQLSKGDYLVFLDAEARVEKDFLREVAKLANYDAIALRLIVRNREGLGKIYSRMTDFSMASLFRGRERRGLFVFPNGSAFGIRKSVLLALGGWKEGTVTEDLEMGIRLALNGVQVKYFDRPTVSILSPFTYYDLYAQVKRWAYGSGELLLEGLKLLRKGIRGLEGFLYVAQWGIYSFFPLSLILVSLFPGSVSLPWYLLSLAIYGASLAFYYGRSMEGSGEIDLSSVLVIFASMVGFAQGLSRLKFEWRVTPKVPVKEKVPTSLHVLKYLLFLLALYDLFNGDYLSFIIVLGLSLALFELTSKISS</sequence>
<reference evidence="9" key="1">
    <citation type="submission" date="2015-03" db="EMBL/GenBank/DDBJ databases">
        <title>Metagenome Sequencing of an Archaeal-Dominated Microbial Community from a Hot Spring at the Los Azufres Geothermal Field, Mexico.</title>
        <authorList>
            <person name="Servin-Garciduenas L.E."/>
            <person name="Martinez-Romero E."/>
        </authorList>
    </citation>
    <scope>NUCLEOTIDE SEQUENCE [LARGE SCALE GENOMIC DNA]</scope>
    <source>
        <strain evidence="9">AZ1-454</strain>
    </source>
</reference>
<evidence type="ECO:0000256" key="5">
    <source>
        <dbReference type="ARBA" id="ARBA00022989"/>
    </source>
</evidence>
<feature type="transmembrane region" description="Helical" evidence="7">
    <location>
        <begin position="281"/>
        <end position="303"/>
    </location>
</feature>
<dbReference type="GO" id="GO:0016757">
    <property type="term" value="F:glycosyltransferase activity"/>
    <property type="evidence" value="ECO:0007669"/>
    <property type="project" value="UniProtKB-KW"/>
</dbReference>
<feature type="transmembrane region" description="Helical" evidence="7">
    <location>
        <begin position="400"/>
        <end position="417"/>
    </location>
</feature>
<evidence type="ECO:0000256" key="1">
    <source>
        <dbReference type="ARBA" id="ARBA00004141"/>
    </source>
</evidence>
<feature type="transmembrane region" description="Helical" evidence="7">
    <location>
        <begin position="310"/>
        <end position="328"/>
    </location>
</feature>
<dbReference type="SUPFAM" id="SSF53448">
    <property type="entry name" value="Nucleotide-diphospho-sugar transferases"/>
    <property type="match status" value="1"/>
</dbReference>
<dbReference type="PANTHER" id="PTHR43867:SF2">
    <property type="entry name" value="CELLULOSE SYNTHASE CATALYTIC SUBUNIT A [UDP-FORMING]"/>
    <property type="match status" value="1"/>
</dbReference>
<evidence type="ECO:0000256" key="6">
    <source>
        <dbReference type="ARBA" id="ARBA00023136"/>
    </source>
</evidence>
<keyword evidence="6 7" id="KW-0472">Membrane</keyword>
<evidence type="ECO:0000256" key="3">
    <source>
        <dbReference type="ARBA" id="ARBA00022679"/>
    </source>
</evidence>
<evidence type="ECO:0000259" key="8">
    <source>
        <dbReference type="Pfam" id="PF13632"/>
    </source>
</evidence>
<comment type="caution">
    <text evidence="9">The sequence shown here is derived from an EMBL/GenBank/DDBJ whole genome shotgun (WGS) entry which is preliminary data.</text>
</comment>
<protein>
    <submittedName>
        <fullName evidence="10">Glycosyltransferase family 2 protein</fullName>
    </submittedName>
</protein>
<evidence type="ECO:0000256" key="7">
    <source>
        <dbReference type="SAM" id="Phobius"/>
    </source>
</evidence>
<dbReference type="AlphaFoldDB" id="A0A0F2LM21"/>
<dbReference type="Gene3D" id="3.90.550.10">
    <property type="entry name" value="Spore Coat Polysaccharide Biosynthesis Protein SpsA, Chain A"/>
    <property type="match status" value="1"/>
</dbReference>
<proteinExistence type="predicted"/>
<evidence type="ECO:0000256" key="4">
    <source>
        <dbReference type="ARBA" id="ARBA00022692"/>
    </source>
</evidence>
<dbReference type="CDD" id="cd06423">
    <property type="entry name" value="CESA_like"/>
    <property type="match status" value="1"/>
</dbReference>